<dbReference type="PANTHER" id="PTHR43760">
    <property type="entry name" value="ENDORIBONUCLEASE-RELATED"/>
    <property type="match status" value="1"/>
</dbReference>
<dbReference type="EMBL" id="BX640446">
    <property type="protein sequence ID" value="CAE33676.1"/>
    <property type="molecule type" value="Genomic_DNA"/>
</dbReference>
<dbReference type="Pfam" id="PF14588">
    <property type="entry name" value="YjgF_endoribonc"/>
    <property type="match status" value="1"/>
</dbReference>
<evidence type="ECO:0000259" key="1">
    <source>
        <dbReference type="Pfam" id="PF14588"/>
    </source>
</evidence>
<evidence type="ECO:0000313" key="2">
    <source>
        <dbReference type="EMBL" id="CAE33676.1"/>
    </source>
</evidence>
<dbReference type="eggNOG" id="COG0251">
    <property type="taxonomic scope" value="Bacteria"/>
</dbReference>
<dbReference type="PANTHER" id="PTHR43760:SF1">
    <property type="entry name" value="ENDORIBONUCLEASE L-PSP_CHORISMATE MUTASE-LIKE DOMAIN-CONTAINING PROTEIN"/>
    <property type="match status" value="1"/>
</dbReference>
<evidence type="ECO:0000313" key="3">
    <source>
        <dbReference type="Proteomes" id="UP000001027"/>
    </source>
</evidence>
<proteinExistence type="predicted"/>
<dbReference type="HOGENOM" id="CLU_104845_0_1_4"/>
<dbReference type="Proteomes" id="UP000001027">
    <property type="component" value="Chromosome"/>
</dbReference>
<feature type="domain" description="Endoribonuclease L-PSP/chorismate mutase-like" evidence="1">
    <location>
        <begin position="19"/>
        <end position="146"/>
    </location>
</feature>
<dbReference type="SUPFAM" id="SSF55298">
    <property type="entry name" value="YjgF-like"/>
    <property type="match status" value="1"/>
</dbReference>
<dbReference type="AlphaFoldDB" id="A0A0H3LQI2"/>
<dbReference type="InterPro" id="IPR035959">
    <property type="entry name" value="RutC-like_sf"/>
</dbReference>
<sequence>MGLHSLNRCTTMTASISARVAELGLTLEPANAPAANYVPFVRDGNLLYISGQVPRVDGKPVHLGRLGDSVSDEEGVQAARQAALGVLAQLAAATGDRLQGVARVVRLGVFVAAAPDFNRHSAIANGASDLMVNVFGEAGRHARSAVGVASLPNGVAVEVEAVVALAQA</sequence>
<name>A0A0H3LQI2_BORBR</name>
<dbReference type="CDD" id="cd02199">
    <property type="entry name" value="YjgF_YER057c_UK114_like_1"/>
    <property type="match status" value="1"/>
</dbReference>
<dbReference type="KEGG" id="bbr:BB3184"/>
<organism evidence="2 3">
    <name type="scientific">Bordetella bronchiseptica (strain ATCC BAA-588 / NCTC 13252 / RB50)</name>
    <name type="common">Alcaligenes bronchisepticus</name>
    <dbReference type="NCBI Taxonomy" id="257310"/>
    <lineage>
        <taxon>Bacteria</taxon>
        <taxon>Pseudomonadati</taxon>
        <taxon>Pseudomonadota</taxon>
        <taxon>Betaproteobacteria</taxon>
        <taxon>Burkholderiales</taxon>
        <taxon>Alcaligenaceae</taxon>
        <taxon>Bordetella</taxon>
    </lineage>
</organism>
<dbReference type="Gene3D" id="3.30.1330.40">
    <property type="entry name" value="RutC-like"/>
    <property type="match status" value="1"/>
</dbReference>
<accession>A0A0H3LQI2</accession>
<protein>
    <recommendedName>
        <fullName evidence="1">Endoribonuclease L-PSP/chorismate mutase-like domain-containing protein</fullName>
    </recommendedName>
</protein>
<reference evidence="3" key="1">
    <citation type="journal article" date="2003" name="Nat. Genet.">
        <title>Comparative analysis of the genome sequences of Bordetella pertussis, Bordetella parapertussis and Bordetella bronchiseptica.</title>
        <authorList>
            <person name="Parkhill J."/>
            <person name="Sebaihia M."/>
            <person name="Preston A."/>
            <person name="Murphy L.D."/>
            <person name="Thomson N.R."/>
            <person name="Harris D.E."/>
            <person name="Holden M.T.G."/>
            <person name="Churcher C.M."/>
            <person name="Bentley S.D."/>
            <person name="Mungall K.L."/>
            <person name="Cerdeno-Tarraga A.-M."/>
            <person name="Temple L."/>
            <person name="James K.D."/>
            <person name="Harris B."/>
            <person name="Quail M.A."/>
            <person name="Achtman M."/>
            <person name="Atkin R."/>
            <person name="Baker S."/>
            <person name="Basham D."/>
            <person name="Bason N."/>
            <person name="Cherevach I."/>
            <person name="Chillingworth T."/>
            <person name="Collins M."/>
            <person name="Cronin A."/>
            <person name="Davis P."/>
            <person name="Doggett J."/>
            <person name="Feltwell T."/>
            <person name="Goble A."/>
            <person name="Hamlin N."/>
            <person name="Hauser H."/>
            <person name="Holroyd S."/>
            <person name="Jagels K."/>
            <person name="Leather S."/>
            <person name="Moule S."/>
            <person name="Norberczak H."/>
            <person name="O'Neil S."/>
            <person name="Ormond D."/>
            <person name="Price C."/>
            <person name="Rabbinowitsch E."/>
            <person name="Rutter S."/>
            <person name="Sanders M."/>
            <person name="Saunders D."/>
            <person name="Seeger K."/>
            <person name="Sharp S."/>
            <person name="Simmonds M."/>
            <person name="Skelton J."/>
            <person name="Squares R."/>
            <person name="Squares S."/>
            <person name="Stevens K."/>
            <person name="Unwin L."/>
            <person name="Whitehead S."/>
            <person name="Barrell B.G."/>
            <person name="Maskell D.J."/>
        </authorList>
    </citation>
    <scope>NUCLEOTIDE SEQUENCE [LARGE SCALE GENOMIC DNA]</scope>
    <source>
        <strain evidence="3">ATCC BAA-588 / NCTC 13252 / RB50</strain>
    </source>
</reference>
<dbReference type="InterPro" id="IPR013813">
    <property type="entry name" value="Endoribo_LPSP/chorism_mut-like"/>
</dbReference>
<gene>
    <name evidence="2" type="ordered locus">BB3184</name>
</gene>